<dbReference type="AlphaFoldDB" id="A0A8H5Q1Z5"/>
<dbReference type="GO" id="GO:0016887">
    <property type="term" value="F:ATP hydrolysis activity"/>
    <property type="evidence" value="ECO:0007669"/>
    <property type="project" value="InterPro"/>
</dbReference>
<dbReference type="PROSITE" id="PS00211">
    <property type="entry name" value="ABC_TRANSPORTER_1"/>
    <property type="match status" value="1"/>
</dbReference>
<dbReference type="PANTHER" id="PTHR43394:SF1">
    <property type="entry name" value="ATP-BINDING CASSETTE SUB-FAMILY B MEMBER 10, MITOCHONDRIAL"/>
    <property type="match status" value="1"/>
</dbReference>
<evidence type="ECO:0000256" key="3">
    <source>
        <dbReference type="ARBA" id="ARBA00022692"/>
    </source>
</evidence>
<gene>
    <name evidence="9" type="ORF">FSUBG_5904</name>
</gene>
<keyword evidence="6" id="KW-1133">Transmembrane helix</keyword>
<keyword evidence="4" id="KW-0547">Nucleotide-binding</keyword>
<proteinExistence type="inferred from homology"/>
<evidence type="ECO:0000256" key="4">
    <source>
        <dbReference type="ARBA" id="ARBA00022741"/>
    </source>
</evidence>
<evidence type="ECO:0000313" key="10">
    <source>
        <dbReference type="Proteomes" id="UP000547976"/>
    </source>
</evidence>
<accession>A0A8H5Q1Z5</accession>
<dbReference type="OrthoDB" id="6500128at2759"/>
<dbReference type="RefSeq" id="XP_036538688.1">
    <property type="nucleotide sequence ID" value="XM_036684051.1"/>
</dbReference>
<evidence type="ECO:0000313" key="9">
    <source>
        <dbReference type="EMBL" id="KAF5606718.1"/>
    </source>
</evidence>
<keyword evidence="7" id="KW-0472">Membrane</keyword>
<dbReference type="PROSITE" id="PS50893">
    <property type="entry name" value="ABC_TRANSPORTER_2"/>
    <property type="match status" value="1"/>
</dbReference>
<dbReference type="GO" id="GO:0090374">
    <property type="term" value="P:oligopeptide export from mitochondrion"/>
    <property type="evidence" value="ECO:0007669"/>
    <property type="project" value="TreeGrafter"/>
</dbReference>
<evidence type="ECO:0000256" key="1">
    <source>
        <dbReference type="ARBA" id="ARBA00004141"/>
    </source>
</evidence>
<dbReference type="GO" id="GO:0005524">
    <property type="term" value="F:ATP binding"/>
    <property type="evidence" value="ECO:0007669"/>
    <property type="project" value="UniProtKB-KW"/>
</dbReference>
<feature type="non-terminal residue" evidence="9">
    <location>
        <position position="263"/>
    </location>
</feature>
<evidence type="ECO:0000256" key="5">
    <source>
        <dbReference type="ARBA" id="ARBA00022840"/>
    </source>
</evidence>
<dbReference type="InterPro" id="IPR039421">
    <property type="entry name" value="Type_1_exporter"/>
</dbReference>
<dbReference type="PANTHER" id="PTHR43394">
    <property type="entry name" value="ATP-DEPENDENT PERMEASE MDL1, MITOCHONDRIAL"/>
    <property type="match status" value="1"/>
</dbReference>
<comment type="similarity">
    <text evidence="2">Belongs to the ABC transporter superfamily. ABCB family. Multidrug resistance exporter (TC 3.A.1.201) subfamily.</text>
</comment>
<dbReference type="InterPro" id="IPR003439">
    <property type="entry name" value="ABC_transporter-like_ATP-bd"/>
</dbReference>
<dbReference type="EMBL" id="JAAOAV010000059">
    <property type="protein sequence ID" value="KAF5606718.1"/>
    <property type="molecule type" value="Genomic_DNA"/>
</dbReference>
<evidence type="ECO:0000259" key="8">
    <source>
        <dbReference type="PROSITE" id="PS50893"/>
    </source>
</evidence>
<comment type="caution">
    <text evidence="9">The sequence shown here is derived from an EMBL/GenBank/DDBJ whole genome shotgun (WGS) entry which is preliminary data.</text>
</comment>
<organism evidence="9 10">
    <name type="scientific">Gibberella subglutinans</name>
    <name type="common">Fusarium subglutinans</name>
    <dbReference type="NCBI Taxonomy" id="42677"/>
    <lineage>
        <taxon>Eukaryota</taxon>
        <taxon>Fungi</taxon>
        <taxon>Dikarya</taxon>
        <taxon>Ascomycota</taxon>
        <taxon>Pezizomycotina</taxon>
        <taxon>Sordariomycetes</taxon>
        <taxon>Hypocreomycetidae</taxon>
        <taxon>Hypocreales</taxon>
        <taxon>Nectriaceae</taxon>
        <taxon>Fusarium</taxon>
        <taxon>Fusarium fujikuroi species complex</taxon>
    </lineage>
</organism>
<dbReference type="InterPro" id="IPR017871">
    <property type="entry name" value="ABC_transporter-like_CS"/>
</dbReference>
<reference evidence="9 10" key="1">
    <citation type="submission" date="2020-05" db="EMBL/GenBank/DDBJ databases">
        <title>Identification and distribution of gene clusters putatively required for synthesis of sphingolipid metabolism inhibitors in phylogenetically diverse species of the filamentous fungus Fusarium.</title>
        <authorList>
            <person name="Kim H.-S."/>
            <person name="Busman M."/>
            <person name="Brown D.W."/>
            <person name="Divon H."/>
            <person name="Uhlig S."/>
            <person name="Proctor R.H."/>
        </authorList>
    </citation>
    <scope>NUCLEOTIDE SEQUENCE [LARGE SCALE GENOMIC DNA]</scope>
    <source>
        <strain evidence="9 10">NRRL 66333</strain>
    </source>
</reference>
<name>A0A8H5Q1Z5_GIBSU</name>
<dbReference type="InterPro" id="IPR027417">
    <property type="entry name" value="P-loop_NTPase"/>
</dbReference>
<dbReference type="Gene3D" id="3.40.50.300">
    <property type="entry name" value="P-loop containing nucleotide triphosphate hydrolases"/>
    <property type="match status" value="1"/>
</dbReference>
<dbReference type="GO" id="GO:0005743">
    <property type="term" value="C:mitochondrial inner membrane"/>
    <property type="evidence" value="ECO:0007669"/>
    <property type="project" value="TreeGrafter"/>
</dbReference>
<feature type="domain" description="ABC transporter" evidence="8">
    <location>
        <begin position="22"/>
        <end position="258"/>
    </location>
</feature>
<keyword evidence="3" id="KW-0812">Transmembrane</keyword>
<keyword evidence="10" id="KW-1185">Reference proteome</keyword>
<dbReference type="GO" id="GO:0015421">
    <property type="term" value="F:ABC-type oligopeptide transporter activity"/>
    <property type="evidence" value="ECO:0007669"/>
    <property type="project" value="TreeGrafter"/>
</dbReference>
<evidence type="ECO:0000256" key="7">
    <source>
        <dbReference type="ARBA" id="ARBA00023136"/>
    </source>
</evidence>
<protein>
    <submittedName>
        <fullName evidence="9">Multidrug resistance 1</fullName>
    </submittedName>
</protein>
<dbReference type="Pfam" id="PF00005">
    <property type="entry name" value="ABC_tran"/>
    <property type="match status" value="1"/>
</dbReference>
<comment type="subcellular location">
    <subcellularLocation>
        <location evidence="1">Membrane</location>
        <topology evidence="1">Multi-pass membrane protein</topology>
    </subcellularLocation>
</comment>
<dbReference type="FunFam" id="3.40.50.300:FF:000913">
    <property type="entry name" value="ABC multidrug transporter SitT"/>
    <property type="match status" value="1"/>
</dbReference>
<dbReference type="Proteomes" id="UP000547976">
    <property type="component" value="Unassembled WGS sequence"/>
</dbReference>
<sequence>TKDGGPKATGAQFISHGDGMKIELDNIHFRYPTRDVPVFQGLSLTIEKGQFAALVGASGSGKSSIVSLLVRFYDPDHGRILCNGQDIAANNVYTYRRHLSLVAQESSLFQGTLRENILLGVEDTIDDAAIHRVCQEASIHEFIMSLPEGYQTQVGSRGVTLSGGQRQRVAIARALMRNPDILLLDEATSSLDSESEKLVQEAFERAGKGRTMVVVAHRLATVQNADVIFVLGEGKLIEKGSHGELLAARGVYWQMCQSQALDK</sequence>
<evidence type="ECO:0000256" key="2">
    <source>
        <dbReference type="ARBA" id="ARBA00007577"/>
    </source>
</evidence>
<keyword evidence="5" id="KW-0067">ATP-binding</keyword>
<dbReference type="SUPFAM" id="SSF52540">
    <property type="entry name" value="P-loop containing nucleoside triphosphate hydrolases"/>
    <property type="match status" value="1"/>
</dbReference>
<evidence type="ECO:0000256" key="6">
    <source>
        <dbReference type="ARBA" id="ARBA00022989"/>
    </source>
</evidence>
<dbReference type="InterPro" id="IPR003593">
    <property type="entry name" value="AAA+_ATPase"/>
</dbReference>
<dbReference type="GeneID" id="59318769"/>
<dbReference type="CDD" id="cd03249">
    <property type="entry name" value="ABC_MTABC3_MDL1_MDL2"/>
    <property type="match status" value="1"/>
</dbReference>
<dbReference type="SMART" id="SM00382">
    <property type="entry name" value="AAA"/>
    <property type="match status" value="1"/>
</dbReference>